<feature type="transmembrane region" description="Helical" evidence="1">
    <location>
        <begin position="35"/>
        <end position="60"/>
    </location>
</feature>
<reference evidence="2" key="1">
    <citation type="submission" date="2016-04" db="EMBL/GenBank/DDBJ databases">
        <authorList>
            <person name="Evans L.H."/>
            <person name="Alamgir A."/>
            <person name="Owens N."/>
            <person name="Weber N.D."/>
            <person name="Virtaneva K."/>
            <person name="Barbian K."/>
            <person name="Babar A."/>
            <person name="Rosenke K."/>
        </authorList>
    </citation>
    <scope>NUCLEOTIDE SEQUENCE</scope>
    <source>
        <strain evidence="2">Nono1</strain>
    </source>
</reference>
<keyword evidence="1" id="KW-0812">Transmembrane</keyword>
<protein>
    <submittedName>
        <fullName evidence="2">Uncharacterized protein</fullName>
    </submittedName>
</protein>
<dbReference type="AlphaFoldDB" id="A0A1M4DXN1"/>
<keyword evidence="1" id="KW-1133">Transmembrane helix</keyword>
<accession>A0A1M4DXN1</accession>
<sequence>MLIGMLFAGLAIYSVLNALIGFFIFFAAMSAGSGATAYLVAGAVLLALVGLGAGIGLCLVRRPWSRGLGLGLMIGWALWSILSAGICTGINPSLYG</sequence>
<dbReference type="EMBL" id="LT559118">
    <property type="protein sequence ID" value="SBO91319.1"/>
    <property type="molecule type" value="Genomic_DNA"/>
</dbReference>
<feature type="transmembrane region" description="Helical" evidence="1">
    <location>
        <begin position="67"/>
        <end position="91"/>
    </location>
</feature>
<keyword evidence="1" id="KW-0472">Membrane</keyword>
<evidence type="ECO:0000313" key="2">
    <source>
        <dbReference type="EMBL" id="SBO91319.1"/>
    </source>
</evidence>
<gene>
    <name evidence="2" type="ORF">BN4615_P833</name>
</gene>
<evidence type="ECO:0000256" key="1">
    <source>
        <dbReference type="SAM" id="Phobius"/>
    </source>
</evidence>
<feature type="transmembrane region" description="Helical" evidence="1">
    <location>
        <begin position="7"/>
        <end position="29"/>
    </location>
</feature>
<organism evidence="2">
    <name type="scientific">Nonomuraea gerenzanensis</name>
    <dbReference type="NCBI Taxonomy" id="93944"/>
    <lineage>
        <taxon>Bacteria</taxon>
        <taxon>Bacillati</taxon>
        <taxon>Actinomycetota</taxon>
        <taxon>Actinomycetes</taxon>
        <taxon>Streptosporangiales</taxon>
        <taxon>Streptosporangiaceae</taxon>
        <taxon>Nonomuraea</taxon>
    </lineage>
</organism>
<name>A0A1M4DXN1_9ACTN</name>
<proteinExistence type="predicted"/>